<dbReference type="PROSITE" id="PS50994">
    <property type="entry name" value="INTEGRASE"/>
    <property type="match status" value="1"/>
</dbReference>
<feature type="region of interest" description="Disordered" evidence="3">
    <location>
        <begin position="400"/>
        <end position="436"/>
    </location>
</feature>
<evidence type="ECO:0000313" key="6">
    <source>
        <dbReference type="Proteomes" id="UP000006038"/>
    </source>
</evidence>
<dbReference type="GO" id="GO:0015074">
    <property type="term" value="P:DNA integration"/>
    <property type="evidence" value="ECO:0007669"/>
    <property type="project" value="InterPro"/>
</dbReference>
<evidence type="ECO:0000313" key="5">
    <source>
        <dbReference type="EnsemblPlants" id="OB08G21810.1"/>
    </source>
</evidence>
<dbReference type="AlphaFoldDB" id="J3MSV1"/>
<dbReference type="InterPro" id="IPR036397">
    <property type="entry name" value="RNaseH_sf"/>
</dbReference>
<keyword evidence="1" id="KW-0479">Metal-binding</keyword>
<feature type="compositionally biased region" description="Acidic residues" evidence="3">
    <location>
        <begin position="400"/>
        <end position="410"/>
    </location>
</feature>
<dbReference type="GO" id="GO:0016787">
    <property type="term" value="F:hydrolase activity"/>
    <property type="evidence" value="ECO:0007669"/>
    <property type="project" value="UniProtKB-KW"/>
</dbReference>
<reference evidence="5" key="1">
    <citation type="journal article" date="2013" name="Nat. Commun.">
        <title>Whole-genome sequencing of Oryza brachyantha reveals mechanisms underlying Oryza genome evolution.</title>
        <authorList>
            <person name="Chen J."/>
            <person name="Huang Q."/>
            <person name="Gao D."/>
            <person name="Wang J."/>
            <person name="Lang Y."/>
            <person name="Liu T."/>
            <person name="Li B."/>
            <person name="Bai Z."/>
            <person name="Luis Goicoechea J."/>
            <person name="Liang C."/>
            <person name="Chen C."/>
            <person name="Zhang W."/>
            <person name="Sun S."/>
            <person name="Liao Y."/>
            <person name="Zhang X."/>
            <person name="Yang L."/>
            <person name="Song C."/>
            <person name="Wang M."/>
            <person name="Shi J."/>
            <person name="Liu G."/>
            <person name="Liu J."/>
            <person name="Zhou H."/>
            <person name="Zhou W."/>
            <person name="Yu Q."/>
            <person name="An N."/>
            <person name="Chen Y."/>
            <person name="Cai Q."/>
            <person name="Wang B."/>
            <person name="Liu B."/>
            <person name="Min J."/>
            <person name="Huang Y."/>
            <person name="Wu H."/>
            <person name="Li Z."/>
            <person name="Zhang Y."/>
            <person name="Yin Y."/>
            <person name="Song W."/>
            <person name="Jiang J."/>
            <person name="Jackson S.A."/>
            <person name="Wing R.A."/>
            <person name="Wang J."/>
            <person name="Chen M."/>
        </authorList>
    </citation>
    <scope>NUCLEOTIDE SEQUENCE [LARGE SCALE GENOMIC DNA]</scope>
    <source>
        <strain evidence="5">cv. IRGC 101232</strain>
    </source>
</reference>
<keyword evidence="6" id="KW-1185">Reference proteome</keyword>
<dbReference type="PANTHER" id="PTHR42648:SF21">
    <property type="entry name" value="CYSTEINE-RICH RLK (RECEPTOR-LIKE PROTEIN KINASE) 8"/>
    <property type="match status" value="1"/>
</dbReference>
<feature type="compositionally biased region" description="Acidic residues" evidence="3">
    <location>
        <begin position="79"/>
        <end position="89"/>
    </location>
</feature>
<dbReference type="InterPro" id="IPR057670">
    <property type="entry name" value="SH3_retrovirus"/>
</dbReference>
<feature type="region of interest" description="Disordered" evidence="3">
    <location>
        <begin position="758"/>
        <end position="798"/>
    </location>
</feature>
<accession>J3MSV1</accession>
<dbReference type="Gene3D" id="3.30.420.10">
    <property type="entry name" value="Ribonuclease H-like superfamily/Ribonuclease H"/>
    <property type="match status" value="1"/>
</dbReference>
<protein>
    <recommendedName>
        <fullName evidence="4">Integrase catalytic domain-containing protein</fullName>
    </recommendedName>
</protein>
<feature type="region of interest" description="Disordered" evidence="3">
    <location>
        <begin position="79"/>
        <end position="98"/>
    </location>
</feature>
<feature type="region of interest" description="Disordered" evidence="3">
    <location>
        <begin position="31"/>
        <end position="59"/>
    </location>
</feature>
<dbReference type="InterPro" id="IPR001584">
    <property type="entry name" value="Integrase_cat-core"/>
</dbReference>
<dbReference type="Proteomes" id="UP000006038">
    <property type="component" value="Chromosome 8"/>
</dbReference>
<feature type="region of interest" description="Disordered" evidence="3">
    <location>
        <begin position="149"/>
        <end position="182"/>
    </location>
</feature>
<reference evidence="5" key="2">
    <citation type="submission" date="2013-04" db="UniProtKB">
        <authorList>
            <consortium name="EnsemblPlants"/>
        </authorList>
    </citation>
    <scope>IDENTIFICATION</scope>
</reference>
<dbReference type="SUPFAM" id="SSF53098">
    <property type="entry name" value="Ribonuclease H-like"/>
    <property type="match status" value="1"/>
</dbReference>
<keyword evidence="2" id="KW-0378">Hydrolase</keyword>
<dbReference type="InterPro" id="IPR012337">
    <property type="entry name" value="RNaseH-like_sf"/>
</dbReference>
<dbReference type="GO" id="GO:0046872">
    <property type="term" value="F:metal ion binding"/>
    <property type="evidence" value="ECO:0007669"/>
    <property type="project" value="UniProtKB-KW"/>
</dbReference>
<dbReference type="EnsemblPlants" id="OB08G21810.1">
    <property type="protein sequence ID" value="OB08G21810.1"/>
    <property type="gene ID" value="OB08G21810"/>
</dbReference>
<dbReference type="InterPro" id="IPR013103">
    <property type="entry name" value="RVT_2"/>
</dbReference>
<sequence length="918" mass="104086">MNNVRYRKRGGPTRCFECRALDHIRWRCPKLGRGKKEDNGGNKTKDDKPKYKNTFKERKTKDDLKKMLDQVYAAFEPLSDVDGESDEDENKGRNISGVCLMSRGESDLESEDNKKQKQIFQNHLFLRLARKQKKEREIAFAKSKLQKSAFPSRKPVRPQWVARPDRDPVRPATKPRSDQTPVRLEASKTESIIFGDASTSAVLATGMVKIQTTKVLKSLILSYHKVNPRIGEFKNVSFEEFCNEKGLKHEFSSPRVPQQNGVVERKNRSLVEMARTMLDEYHTPRKFWAEAVNTACYISNWVFLRSKLGKTPYELRFGRQPKVSHLRVFGCKFFVLKFGNFDKFEARSTDGLFLGYPTHSRGYRVLVFETNKIIETCEVTFDEASPGTRLVIAGEDGPIFEEESDDDDEVGSTGQTGRQADRTADTPPIRPTQEVWSDRPEVAAPLHIQRRHPPEQIIGNLGERTTRSKEEVYVKQPPGFEPDFPNHIFKLSKALYGLKQAPRAWYDRLKNFFLAKVFKWERLTKRFLFLSMIYVDDIIFGCAFHALVVEFAETVRREFEMIMMGDLRTTVAVARTMTRFREEPRSISVNGGGIVTKLGEDLRSGQLRMPGEDVEYEVAHGGGTPCGDGCVTASHTINNFERNVVGMPTKNIRKMSTMVKRIMFVDSQTECEGMLPQIVDSAGASSSMSRDEAAQRKPKRKRATSAGEGASGDDPPESKGPKITCSSVMLTSEGWSLRDTSPGNLAHFDKIRKVANMGKEKRGKPRGSCRERGLATNTGCSGRDNGSRITQSHRGNEPPLRRCLENEWESMGNVDTDFTAEVYSVKFLLNDKHLFDHIIFIFENNHSVKLLEIDNFAAYINDVEESFSSGKLTEGLFIDASSSILYKDDVRNKAETFGKIIFISTTILIIVPMLHSCH</sequence>
<evidence type="ECO:0000259" key="4">
    <source>
        <dbReference type="PROSITE" id="PS50994"/>
    </source>
</evidence>
<feature type="region of interest" description="Disordered" evidence="3">
    <location>
        <begin position="680"/>
        <end position="724"/>
    </location>
</feature>
<dbReference type="Gramene" id="OB08G21810.1">
    <property type="protein sequence ID" value="OB08G21810.1"/>
    <property type="gene ID" value="OB08G21810"/>
</dbReference>
<dbReference type="Pfam" id="PF07727">
    <property type="entry name" value="RVT_2"/>
    <property type="match status" value="1"/>
</dbReference>
<proteinExistence type="predicted"/>
<organism evidence="5">
    <name type="scientific">Oryza brachyantha</name>
    <name type="common">malo sina</name>
    <dbReference type="NCBI Taxonomy" id="4533"/>
    <lineage>
        <taxon>Eukaryota</taxon>
        <taxon>Viridiplantae</taxon>
        <taxon>Streptophyta</taxon>
        <taxon>Embryophyta</taxon>
        <taxon>Tracheophyta</taxon>
        <taxon>Spermatophyta</taxon>
        <taxon>Magnoliopsida</taxon>
        <taxon>Liliopsida</taxon>
        <taxon>Poales</taxon>
        <taxon>Poaceae</taxon>
        <taxon>BOP clade</taxon>
        <taxon>Oryzoideae</taxon>
        <taxon>Oryzeae</taxon>
        <taxon>Oryzinae</taxon>
        <taxon>Oryza</taxon>
    </lineage>
</organism>
<dbReference type="HOGENOM" id="CLU_317472_0_0_1"/>
<dbReference type="PANTHER" id="PTHR42648">
    <property type="entry name" value="TRANSPOSASE, PUTATIVE-RELATED"/>
    <property type="match status" value="1"/>
</dbReference>
<dbReference type="GO" id="GO:0003676">
    <property type="term" value="F:nucleic acid binding"/>
    <property type="evidence" value="ECO:0007669"/>
    <property type="project" value="InterPro"/>
</dbReference>
<dbReference type="Pfam" id="PF25597">
    <property type="entry name" value="SH3_retrovirus"/>
    <property type="match status" value="1"/>
</dbReference>
<evidence type="ECO:0000256" key="2">
    <source>
        <dbReference type="ARBA" id="ARBA00022801"/>
    </source>
</evidence>
<feature type="domain" description="Integrase catalytic" evidence="4">
    <location>
        <begin position="154"/>
        <end position="320"/>
    </location>
</feature>
<evidence type="ECO:0000256" key="3">
    <source>
        <dbReference type="SAM" id="MobiDB-lite"/>
    </source>
</evidence>
<dbReference type="eggNOG" id="KOG0017">
    <property type="taxonomic scope" value="Eukaryota"/>
</dbReference>
<dbReference type="InterPro" id="IPR039537">
    <property type="entry name" value="Retrotran_Ty1/copia-like"/>
</dbReference>
<feature type="compositionally biased region" description="Basic and acidic residues" evidence="3">
    <location>
        <begin position="34"/>
        <end position="59"/>
    </location>
</feature>
<name>J3MSV1_ORYBR</name>
<evidence type="ECO:0000256" key="1">
    <source>
        <dbReference type="ARBA" id="ARBA00022723"/>
    </source>
</evidence>